<comment type="caution">
    <text evidence="2">The sequence shown here is derived from an EMBL/GenBank/DDBJ whole genome shotgun (WGS) entry which is preliminary data.</text>
</comment>
<accession>A0A0H1B4T5</accession>
<dbReference type="OrthoDB" id="4187640at2759"/>
<keyword evidence="3" id="KW-1185">Reference proteome</keyword>
<gene>
    <name evidence="2" type="ORF">EMPG_10493</name>
</gene>
<proteinExistence type="predicted"/>
<reference evidence="3" key="1">
    <citation type="journal article" date="2015" name="PLoS Genet.">
        <title>The dynamic genome and transcriptome of the human fungal pathogen Blastomyces and close relative Emmonsia.</title>
        <authorList>
            <person name="Munoz J.F."/>
            <person name="Gauthier G.M."/>
            <person name="Desjardins C.A."/>
            <person name="Gallo J.E."/>
            <person name="Holder J."/>
            <person name="Sullivan T.D."/>
            <person name="Marty A.J."/>
            <person name="Carmen J.C."/>
            <person name="Chen Z."/>
            <person name="Ding L."/>
            <person name="Gujja S."/>
            <person name="Magrini V."/>
            <person name="Misas E."/>
            <person name="Mitreva M."/>
            <person name="Priest M."/>
            <person name="Saif S."/>
            <person name="Whiston E.A."/>
            <person name="Young S."/>
            <person name="Zeng Q."/>
            <person name="Goldman W.E."/>
            <person name="Mardis E.R."/>
            <person name="Taylor J.W."/>
            <person name="McEwen J.G."/>
            <person name="Clay O.K."/>
            <person name="Klein B.S."/>
            <person name="Cuomo C.A."/>
        </authorList>
    </citation>
    <scope>NUCLEOTIDE SEQUENCE [LARGE SCALE GENOMIC DNA]</scope>
    <source>
        <strain evidence="3">UAMH 139</strain>
    </source>
</reference>
<name>A0A0H1B4T5_9EURO</name>
<sequence>MLVKYQDCAVSPRSLLSLRSVPKYEALLNFILRLNPKKVTWNDLFSSEFSEIFLVQIRNKICVMKVICTTSEARPLRPRNRASVLWDKAQSDNYEPSYIPPHKFSLPRGHWCDKYHLQTHWIPRGQARCLNFHPEYAPPDWDPWAIRETLHLVHVVRLGEAAHSRSTPYPRYPRQRQSSVVKRQNVPEAENSDDEESAEDHQNPKIELEGRHCIYQYRVMNRLLSRNSAAFSSITVLPVGFKHRSQPDSEAHESYGFLNQQRNRNNAIAAQMDPTEHKNGDKGDQEVALA</sequence>
<evidence type="ECO:0000256" key="1">
    <source>
        <dbReference type="SAM" id="MobiDB-lite"/>
    </source>
</evidence>
<protein>
    <submittedName>
        <fullName evidence="2">Uncharacterized protein</fullName>
    </submittedName>
</protein>
<dbReference type="AlphaFoldDB" id="A0A0H1B4T5"/>
<feature type="region of interest" description="Disordered" evidence="1">
    <location>
        <begin position="271"/>
        <end position="290"/>
    </location>
</feature>
<dbReference type="Proteomes" id="UP000053573">
    <property type="component" value="Unassembled WGS sequence"/>
</dbReference>
<evidence type="ECO:0000313" key="3">
    <source>
        <dbReference type="Proteomes" id="UP000053573"/>
    </source>
</evidence>
<feature type="compositionally biased region" description="Basic and acidic residues" evidence="1">
    <location>
        <begin position="274"/>
        <end position="290"/>
    </location>
</feature>
<feature type="region of interest" description="Disordered" evidence="1">
    <location>
        <begin position="164"/>
        <end position="205"/>
    </location>
</feature>
<organism evidence="2 3">
    <name type="scientific">Blastomyces silverae</name>
    <dbReference type="NCBI Taxonomy" id="2060906"/>
    <lineage>
        <taxon>Eukaryota</taxon>
        <taxon>Fungi</taxon>
        <taxon>Dikarya</taxon>
        <taxon>Ascomycota</taxon>
        <taxon>Pezizomycotina</taxon>
        <taxon>Eurotiomycetes</taxon>
        <taxon>Eurotiomycetidae</taxon>
        <taxon>Onygenales</taxon>
        <taxon>Ajellomycetaceae</taxon>
        <taxon>Blastomyces</taxon>
    </lineage>
</organism>
<dbReference type="EMBL" id="LDEV01003298">
    <property type="protein sequence ID" value="KLJ06093.1"/>
    <property type="molecule type" value="Genomic_DNA"/>
</dbReference>
<evidence type="ECO:0000313" key="2">
    <source>
        <dbReference type="EMBL" id="KLJ06093.1"/>
    </source>
</evidence>